<evidence type="ECO:0000256" key="2">
    <source>
        <dbReference type="ARBA" id="ARBA00012000"/>
    </source>
</evidence>
<comment type="catalytic activity">
    <reaction evidence="1">
        <text>Hydrolysis of alkylated DNA, releasing 3-methyladenine, 3-methylguanine, 7-methylguanine and 7-methyladenine.</text>
        <dbReference type="EC" id="3.2.2.21"/>
    </reaction>
</comment>
<dbReference type="SMART" id="SM01009">
    <property type="entry name" value="AlkA_N"/>
    <property type="match status" value="1"/>
</dbReference>
<dbReference type="Pfam" id="PF06029">
    <property type="entry name" value="AlkA_N"/>
    <property type="match status" value="1"/>
</dbReference>
<evidence type="ECO:0000256" key="4">
    <source>
        <dbReference type="ARBA" id="ARBA00023204"/>
    </source>
</evidence>
<protein>
    <recommendedName>
        <fullName evidence="2">DNA-3-methyladenine glycosylase II</fullName>
        <ecNumber evidence="2">3.2.2.21</ecNumber>
    </recommendedName>
</protein>
<feature type="domain" description="DNA-3-methyladenine glycosylase AlkA N-terminal" evidence="6">
    <location>
        <begin position="4"/>
        <end position="123"/>
    </location>
</feature>
<dbReference type="GO" id="GO:0043916">
    <property type="term" value="F:DNA-7-methylguanine glycosylase activity"/>
    <property type="evidence" value="ECO:0007669"/>
    <property type="project" value="TreeGrafter"/>
</dbReference>
<evidence type="ECO:0000256" key="1">
    <source>
        <dbReference type="ARBA" id="ARBA00000086"/>
    </source>
</evidence>
<dbReference type="InterPro" id="IPR011257">
    <property type="entry name" value="DNA_glycosylase"/>
</dbReference>
<dbReference type="GO" id="GO:0032131">
    <property type="term" value="F:alkylated DNA binding"/>
    <property type="evidence" value="ECO:0007669"/>
    <property type="project" value="TreeGrafter"/>
</dbReference>
<feature type="domain" description="HhH-GPD" evidence="5">
    <location>
        <begin position="133"/>
        <end position="288"/>
    </location>
</feature>
<dbReference type="PANTHER" id="PTHR43003">
    <property type="entry name" value="DNA-3-METHYLADENINE GLYCOSYLASE"/>
    <property type="match status" value="1"/>
</dbReference>
<accession>A0A1I4NDG6</accession>
<sequence>MEKSIVLYLHYHPPLAWHALISFFCSRGSFRVEQLMANRYLRTIQLDDHTGWVAARQDTEHNQIVVEVSPSLSPYLSCLQRRLHTLFDLDAEPAIIEAHLKNDKTLRQLIANNSGLRVPRTLDAFELSLRAILGQQVTVKAATTLYSRFVTAFGKPVETPFPGLDRTAPVADAIANAKLQTIIDLGLTQRRALTIHQLAQKIREGALDLEQENRTEILRQLLELPGIGPWTAQYIAMRALGDPNAIPESDLGLMRALQLKNPMEVRRRTEKWQPWRAYGAIYLWHHLT</sequence>
<dbReference type="RefSeq" id="WP_090667139.1">
    <property type="nucleotide sequence ID" value="NZ_CAJNAP010000005.1"/>
</dbReference>
<dbReference type="GO" id="GO:0005737">
    <property type="term" value="C:cytoplasm"/>
    <property type="evidence" value="ECO:0007669"/>
    <property type="project" value="TreeGrafter"/>
</dbReference>
<dbReference type="InterPro" id="IPR023170">
    <property type="entry name" value="HhH_base_excis_C"/>
</dbReference>
<keyword evidence="9" id="KW-1185">Reference proteome</keyword>
<dbReference type="AlphaFoldDB" id="A0A1I4NDG6"/>
<dbReference type="SUPFAM" id="SSF48150">
    <property type="entry name" value="DNA-glycosylase"/>
    <property type="match status" value="1"/>
</dbReference>
<dbReference type="EMBL" id="CAJNAP010000005">
    <property type="protein sequence ID" value="CAE6494593.1"/>
    <property type="molecule type" value="Genomic_DNA"/>
</dbReference>
<keyword evidence="3" id="KW-0227">DNA damage</keyword>
<keyword evidence="4" id="KW-0234">DNA repair</keyword>
<reference evidence="7" key="2">
    <citation type="submission" date="2021-02" db="EMBL/GenBank/DDBJ databases">
        <authorList>
            <person name="Han P."/>
        </authorList>
    </citation>
    <scope>NUCLEOTIDE SEQUENCE</scope>
    <source>
        <strain evidence="7">Nitrosomonas nitrosa 18-3D</strain>
    </source>
</reference>
<evidence type="ECO:0000313" key="9">
    <source>
        <dbReference type="Proteomes" id="UP000199561"/>
    </source>
</evidence>
<dbReference type="InterPro" id="IPR051912">
    <property type="entry name" value="Alkylbase_DNA_Glycosylase/TA"/>
</dbReference>
<dbReference type="Gene3D" id="1.10.340.30">
    <property type="entry name" value="Hypothetical protein, domain 2"/>
    <property type="match status" value="1"/>
</dbReference>
<dbReference type="GO" id="GO:0006307">
    <property type="term" value="P:DNA alkylation repair"/>
    <property type="evidence" value="ECO:0007669"/>
    <property type="project" value="TreeGrafter"/>
</dbReference>
<dbReference type="GO" id="GO:0006285">
    <property type="term" value="P:base-excision repair, AP site formation"/>
    <property type="evidence" value="ECO:0007669"/>
    <property type="project" value="TreeGrafter"/>
</dbReference>
<dbReference type="GO" id="GO:0032993">
    <property type="term" value="C:protein-DNA complex"/>
    <property type="evidence" value="ECO:0007669"/>
    <property type="project" value="TreeGrafter"/>
</dbReference>
<dbReference type="Pfam" id="PF00730">
    <property type="entry name" value="HhH-GPD"/>
    <property type="match status" value="1"/>
</dbReference>
<dbReference type="Proteomes" id="UP000601736">
    <property type="component" value="Unassembled WGS sequence"/>
</dbReference>
<proteinExistence type="predicted"/>
<gene>
    <name evidence="7" type="ORF">NMYAN_130081</name>
    <name evidence="8" type="ORF">SAMN05421880_10760</name>
</gene>
<dbReference type="SMART" id="SM00478">
    <property type="entry name" value="ENDO3c"/>
    <property type="match status" value="1"/>
</dbReference>
<dbReference type="EMBL" id="FOUF01000007">
    <property type="protein sequence ID" value="SFM13253.1"/>
    <property type="molecule type" value="Genomic_DNA"/>
</dbReference>
<dbReference type="SUPFAM" id="SSF55945">
    <property type="entry name" value="TATA-box binding protein-like"/>
    <property type="match status" value="1"/>
</dbReference>
<name>A0A1I4NDG6_9PROT</name>
<dbReference type="STRING" id="52442.SAMN05421880_10760"/>
<dbReference type="Gene3D" id="3.30.310.20">
    <property type="entry name" value="DNA-3-methyladenine glycosylase AlkA, N-terminal domain"/>
    <property type="match status" value="1"/>
</dbReference>
<evidence type="ECO:0000256" key="3">
    <source>
        <dbReference type="ARBA" id="ARBA00022763"/>
    </source>
</evidence>
<dbReference type="PANTHER" id="PTHR43003:SF13">
    <property type="entry name" value="DNA-3-METHYLADENINE GLYCOSYLASE 2"/>
    <property type="match status" value="1"/>
</dbReference>
<evidence type="ECO:0000259" key="6">
    <source>
        <dbReference type="SMART" id="SM01009"/>
    </source>
</evidence>
<dbReference type="CDD" id="cd00056">
    <property type="entry name" value="ENDO3c"/>
    <property type="match status" value="1"/>
</dbReference>
<evidence type="ECO:0000313" key="8">
    <source>
        <dbReference type="EMBL" id="SFM13253.1"/>
    </source>
</evidence>
<dbReference type="EC" id="3.2.2.21" evidence="2"/>
<reference evidence="8 9" key="1">
    <citation type="submission" date="2016-10" db="EMBL/GenBank/DDBJ databases">
        <authorList>
            <person name="de Groot N.N."/>
        </authorList>
    </citation>
    <scope>NUCLEOTIDE SEQUENCE [LARGE SCALE GENOMIC DNA]</scope>
    <source>
        <strain evidence="8 9">Nm146</strain>
    </source>
</reference>
<dbReference type="Proteomes" id="UP000199561">
    <property type="component" value="Unassembled WGS sequence"/>
</dbReference>
<dbReference type="InterPro" id="IPR010316">
    <property type="entry name" value="AlkA_N"/>
</dbReference>
<organism evidence="8 9">
    <name type="scientific">Nitrosomonas nitrosa</name>
    <dbReference type="NCBI Taxonomy" id="52442"/>
    <lineage>
        <taxon>Bacteria</taxon>
        <taxon>Pseudomonadati</taxon>
        <taxon>Pseudomonadota</taxon>
        <taxon>Betaproteobacteria</taxon>
        <taxon>Nitrosomonadales</taxon>
        <taxon>Nitrosomonadaceae</taxon>
        <taxon>Nitrosomonas</taxon>
    </lineage>
</organism>
<evidence type="ECO:0000259" key="5">
    <source>
        <dbReference type="SMART" id="SM00478"/>
    </source>
</evidence>
<dbReference type="InterPro" id="IPR003265">
    <property type="entry name" value="HhH-GPD_domain"/>
</dbReference>
<dbReference type="GO" id="GO:0008725">
    <property type="term" value="F:DNA-3-methyladenine glycosylase activity"/>
    <property type="evidence" value="ECO:0007669"/>
    <property type="project" value="TreeGrafter"/>
</dbReference>
<evidence type="ECO:0000313" key="7">
    <source>
        <dbReference type="EMBL" id="CAE6494593.1"/>
    </source>
</evidence>
<dbReference type="Gene3D" id="1.10.1670.10">
    <property type="entry name" value="Helix-hairpin-Helix base-excision DNA repair enzymes (C-terminal)"/>
    <property type="match status" value="1"/>
</dbReference>
<dbReference type="InterPro" id="IPR037046">
    <property type="entry name" value="AlkA_N_sf"/>
</dbReference>